<accession>A0A1I1Y5R8</accession>
<dbReference type="EMBL" id="FONL01000002">
    <property type="protein sequence ID" value="SFE14955.1"/>
    <property type="molecule type" value="Genomic_DNA"/>
</dbReference>
<reference evidence="2 3" key="1">
    <citation type="submission" date="2016-10" db="EMBL/GenBank/DDBJ databases">
        <authorList>
            <person name="de Groot N.N."/>
        </authorList>
    </citation>
    <scope>NUCLEOTIDE SEQUENCE [LARGE SCALE GENOMIC DNA]</scope>
    <source>
        <strain evidence="2 3">DSM 9236</strain>
    </source>
</reference>
<protein>
    <recommendedName>
        <fullName evidence="1">Phosphatidylglycerol lysyltransferase C-terminal domain-containing protein</fullName>
    </recommendedName>
</protein>
<dbReference type="SUPFAM" id="SSF55729">
    <property type="entry name" value="Acyl-CoA N-acyltransferases (Nat)"/>
    <property type="match status" value="2"/>
</dbReference>
<dbReference type="InterPro" id="IPR016181">
    <property type="entry name" value="Acyl_CoA_acyltransferase"/>
</dbReference>
<dbReference type="PANTHER" id="PTHR41373:SF1">
    <property type="entry name" value="PHOSPHATIDYLGLYCEROL LYSYLTRANSFERASE C-TERMINAL DOMAIN-CONTAINING PROTEIN"/>
    <property type="match status" value="1"/>
</dbReference>
<feature type="domain" description="Phosphatidylglycerol lysyltransferase C-terminal" evidence="1">
    <location>
        <begin position="34"/>
        <end position="299"/>
    </location>
</feature>
<sequence>MCHFSERGIPILEFKEVAVKDRDLFETYLNKPEHFGSECAFTNLYIWRDYYRTWWAEKYGFLLIKVELEGETYFLQPFGGRDEDLPLLAKEIREEQGGPFEFRGIYECSLERLSCLKGDRDFVENRDSWDYVYLQEDLATLRGRRYHGQKNHYNSFKRENPDYVFEMINPENFAECLNFGEEWCKARMDTDPSIIWEIRALQEAFVNFEALGLRGGAIRVNGKIEAFGFGKAINGEVCDENVEKANPDIRGLYAAIQTECAKYVWPDMKYINREEDIGLEGLRKAKEALHPAFMVKKYSLLVK</sequence>
<dbReference type="RefSeq" id="WP_093912636.1">
    <property type="nucleotide sequence ID" value="NZ_FONL01000002.1"/>
</dbReference>
<keyword evidence="3" id="KW-1185">Reference proteome</keyword>
<dbReference type="InterPro" id="IPR016732">
    <property type="entry name" value="UCP018688"/>
</dbReference>
<dbReference type="PIRSF" id="PIRSF018688">
    <property type="entry name" value="UCP018688"/>
    <property type="match status" value="1"/>
</dbReference>
<evidence type="ECO:0000259" key="1">
    <source>
        <dbReference type="Pfam" id="PF09924"/>
    </source>
</evidence>
<dbReference type="OrthoDB" id="9765580at2"/>
<dbReference type="AlphaFoldDB" id="A0A1I1Y5R8"/>
<evidence type="ECO:0000313" key="2">
    <source>
        <dbReference type="EMBL" id="SFE14955.1"/>
    </source>
</evidence>
<dbReference type="Gene3D" id="3.40.630.30">
    <property type="match status" value="1"/>
</dbReference>
<proteinExistence type="predicted"/>
<evidence type="ECO:0000313" key="3">
    <source>
        <dbReference type="Proteomes" id="UP000198896"/>
    </source>
</evidence>
<dbReference type="Proteomes" id="UP000198896">
    <property type="component" value="Unassembled WGS sequence"/>
</dbReference>
<name>A0A1I1Y5R8_9FIRM</name>
<gene>
    <name evidence="2" type="ORF">SAMN05216245_10248</name>
</gene>
<dbReference type="PANTHER" id="PTHR41373">
    <property type="entry name" value="DUF2156 DOMAIN-CONTAINING PROTEIN"/>
    <property type="match status" value="1"/>
</dbReference>
<dbReference type="InterPro" id="IPR024320">
    <property type="entry name" value="LPG_synthase_C"/>
</dbReference>
<dbReference type="Pfam" id="PF09924">
    <property type="entry name" value="LPG_synthase_C"/>
    <property type="match status" value="1"/>
</dbReference>
<organism evidence="2 3">
    <name type="scientific">Succiniclasticum ruminis DSM 9236</name>
    <dbReference type="NCBI Taxonomy" id="1123323"/>
    <lineage>
        <taxon>Bacteria</taxon>
        <taxon>Bacillati</taxon>
        <taxon>Bacillota</taxon>
        <taxon>Negativicutes</taxon>
        <taxon>Acidaminococcales</taxon>
        <taxon>Acidaminococcaceae</taxon>
        <taxon>Succiniclasticum</taxon>
    </lineage>
</organism>
<dbReference type="STRING" id="1123323.SAMN05216245_10248"/>